<dbReference type="EMBL" id="CP024963">
    <property type="protein sequence ID" value="ATZ17591.1"/>
    <property type="molecule type" value="Genomic_DNA"/>
</dbReference>
<organism evidence="2 3">
    <name type="scientific">Williamsoniiplasma luminosum</name>
    <dbReference type="NCBI Taxonomy" id="214888"/>
    <lineage>
        <taxon>Bacteria</taxon>
        <taxon>Bacillati</taxon>
        <taxon>Mycoplasmatota</taxon>
        <taxon>Mollicutes</taxon>
        <taxon>Entomoplasmatales</taxon>
        <taxon>Williamsoniiplasma</taxon>
    </lineage>
</organism>
<dbReference type="RefSeq" id="WP_025734803.1">
    <property type="nucleotide sequence ID" value="NZ_CP024963.1"/>
</dbReference>
<keyword evidence="1" id="KW-1133">Transmembrane helix</keyword>
<keyword evidence="3" id="KW-1185">Reference proteome</keyword>
<evidence type="ECO:0000313" key="3">
    <source>
        <dbReference type="Proteomes" id="UP000232063"/>
    </source>
</evidence>
<feature type="transmembrane region" description="Helical" evidence="1">
    <location>
        <begin position="52"/>
        <end position="73"/>
    </location>
</feature>
<reference evidence="2 3" key="1">
    <citation type="submission" date="2017-11" db="EMBL/GenBank/DDBJ databases">
        <title>Genome sequence of Entomoplasma luminosum PIMN-1 (ATCC 49195).</title>
        <authorList>
            <person name="Lo W.-S."/>
            <person name="Gasparich G.E."/>
            <person name="Kuo C.-H."/>
        </authorList>
    </citation>
    <scope>NUCLEOTIDE SEQUENCE [LARGE SCALE GENOMIC DNA]</scope>
    <source>
        <strain evidence="2 3">PIMN-1</strain>
    </source>
</reference>
<feature type="transmembrane region" description="Helical" evidence="1">
    <location>
        <begin position="93"/>
        <end position="113"/>
    </location>
</feature>
<sequence length="165" mass="19162">MEACWLCKKIIRPWHLVRKGMLGIRAGVPALSEIVAGEITSHIGCWKRYKRVLIWTLVIFVFTLAACITIMVMTVRAHDAGKISQSLQTGIMIVPYILAILSPFLTFFIGHFFNKRKIKKLDLADKFIDQEIKMRIEKEDKLMDLKFKEMQKNKKEQDNPEQPDL</sequence>
<dbReference type="Proteomes" id="UP000232063">
    <property type="component" value="Chromosome"/>
</dbReference>
<name>A0A2K8NXW2_9MOLU</name>
<accession>A0A2K8NXW2</accession>
<gene>
    <name evidence="2" type="ORF">ELUMI_v1c08700</name>
</gene>
<dbReference type="AlphaFoldDB" id="A0A2K8NXW2"/>
<evidence type="ECO:0000256" key="1">
    <source>
        <dbReference type="SAM" id="Phobius"/>
    </source>
</evidence>
<keyword evidence="1" id="KW-0812">Transmembrane</keyword>
<proteinExistence type="predicted"/>
<dbReference type="KEGG" id="elj:ELUMI_v1c08700"/>
<protein>
    <submittedName>
        <fullName evidence="2">Uncharacterized protein</fullName>
    </submittedName>
</protein>
<evidence type="ECO:0000313" key="2">
    <source>
        <dbReference type="EMBL" id="ATZ17591.1"/>
    </source>
</evidence>
<keyword evidence="1" id="KW-0472">Membrane</keyword>
<dbReference type="OrthoDB" id="391981at2"/>